<comment type="caution">
    <text evidence="2">The sequence shown here is derived from an EMBL/GenBank/DDBJ whole genome shotgun (WGS) entry which is preliminary data.</text>
</comment>
<evidence type="ECO:0000313" key="2">
    <source>
        <dbReference type="EMBL" id="PNY64626.1"/>
    </source>
</evidence>
<dbReference type="Pfam" id="PF05787">
    <property type="entry name" value="PhoX"/>
    <property type="match status" value="1"/>
</dbReference>
<dbReference type="PANTHER" id="PTHR35399">
    <property type="entry name" value="SLR8030 PROTEIN"/>
    <property type="match status" value="1"/>
</dbReference>
<sequence length="82" mass="8700">PGTNEFRRFLTGPRGCEITGIAFTPDNRTLFINIQHPGEPSEGLSDPQHPTAVSSWPDGDKAGRPRSSTVVIVKADGGIIGT</sequence>
<evidence type="ECO:0000256" key="1">
    <source>
        <dbReference type="SAM" id="MobiDB-lite"/>
    </source>
</evidence>
<proteinExistence type="predicted"/>
<protein>
    <submittedName>
        <fullName evidence="2">DUF839 domain-containing protein</fullName>
    </submittedName>
</protein>
<evidence type="ECO:0000313" key="3">
    <source>
        <dbReference type="Proteomes" id="UP000236598"/>
    </source>
</evidence>
<dbReference type="AlphaFoldDB" id="A0A2K3TJY6"/>
<name>A0A2K3TJY6_ECOLX</name>
<accession>A0A2K3TJY6</accession>
<dbReference type="RefSeq" id="WP_032289906.1">
    <property type="nucleotide sequence ID" value="NZ_CABGZL010000175.1"/>
</dbReference>
<feature type="non-terminal residue" evidence="2">
    <location>
        <position position="1"/>
    </location>
</feature>
<organism evidence="2 3">
    <name type="scientific">Escherichia coli</name>
    <dbReference type="NCBI Taxonomy" id="562"/>
    <lineage>
        <taxon>Bacteria</taxon>
        <taxon>Pseudomonadati</taxon>
        <taxon>Pseudomonadota</taxon>
        <taxon>Gammaproteobacteria</taxon>
        <taxon>Enterobacterales</taxon>
        <taxon>Enterobacteriaceae</taxon>
        <taxon>Escherichia</taxon>
    </lineage>
</organism>
<dbReference type="PANTHER" id="PTHR35399:SF2">
    <property type="entry name" value="DUF839 DOMAIN-CONTAINING PROTEIN"/>
    <property type="match status" value="1"/>
</dbReference>
<dbReference type="Proteomes" id="UP000236598">
    <property type="component" value="Unassembled WGS sequence"/>
</dbReference>
<gene>
    <name evidence="2" type="ORF">C2M16_28235</name>
</gene>
<feature type="region of interest" description="Disordered" evidence="1">
    <location>
        <begin position="35"/>
        <end position="67"/>
    </location>
</feature>
<reference evidence="2 3" key="1">
    <citation type="submission" date="2018-01" db="EMBL/GenBank/DDBJ databases">
        <title>Draft Genomic Sequencing Of Potential Extraintestinal Pathogenic Escherichia coli B8S18 Isolated From Retail Chicken Skin.</title>
        <authorList>
            <person name="Xu A."/>
            <person name="Tilman S."/>
            <person name="Wisser-Parker K."/>
            <person name="Sheen S."/>
            <person name="Sommers C."/>
        </authorList>
    </citation>
    <scope>NUCLEOTIDE SEQUENCE [LARGE SCALE GENOMIC DNA]</scope>
    <source>
        <strain evidence="2 3">B8S18Com</strain>
    </source>
</reference>
<dbReference type="EMBL" id="PPHQ01000115">
    <property type="protein sequence ID" value="PNY64626.1"/>
    <property type="molecule type" value="Genomic_DNA"/>
</dbReference>
<dbReference type="InterPro" id="IPR008557">
    <property type="entry name" value="PhoX"/>
</dbReference>